<dbReference type="GeneID" id="20207374"/>
<dbReference type="HOGENOM" id="CLU_1817893_0_0_1"/>
<dbReference type="EnsemblMetazoa" id="HelroT179599">
    <property type="protein sequence ID" value="HelroP179599"/>
    <property type="gene ID" value="HelroG179599"/>
</dbReference>
<reference evidence="3" key="1">
    <citation type="submission" date="2012-12" db="EMBL/GenBank/DDBJ databases">
        <authorList>
            <person name="Hellsten U."/>
            <person name="Grimwood J."/>
            <person name="Chapman J.A."/>
            <person name="Shapiro H."/>
            <person name="Aerts A."/>
            <person name="Otillar R.P."/>
            <person name="Terry A.Y."/>
            <person name="Boore J.L."/>
            <person name="Simakov O."/>
            <person name="Marletaz F."/>
            <person name="Cho S.-J."/>
            <person name="Edsinger-Gonzales E."/>
            <person name="Havlak P."/>
            <person name="Kuo D.-H."/>
            <person name="Larsson T."/>
            <person name="Lv J."/>
            <person name="Arendt D."/>
            <person name="Savage R."/>
            <person name="Osoegawa K."/>
            <person name="de Jong P."/>
            <person name="Lindberg D.R."/>
            <person name="Seaver E.C."/>
            <person name="Weisblat D.A."/>
            <person name="Putnam N.H."/>
            <person name="Grigoriev I.V."/>
            <person name="Rokhsar D.S."/>
        </authorList>
    </citation>
    <scope>NUCLEOTIDE SEQUENCE</scope>
</reference>
<gene>
    <name evidence="2" type="primary">20207374</name>
    <name evidence="1" type="ORF">HELRODRAFT_179599</name>
</gene>
<evidence type="ECO:0000313" key="3">
    <source>
        <dbReference type="Proteomes" id="UP000015101"/>
    </source>
</evidence>
<dbReference type="AlphaFoldDB" id="T1FEX5"/>
<accession>T1FEX5</accession>
<dbReference type="CTD" id="20207374"/>
<dbReference type="InParanoid" id="T1FEX5"/>
<reference evidence="2" key="3">
    <citation type="submission" date="2015-06" db="UniProtKB">
        <authorList>
            <consortium name="EnsemblMetazoa"/>
        </authorList>
    </citation>
    <scope>IDENTIFICATION</scope>
</reference>
<dbReference type="EMBL" id="KB097536">
    <property type="protein sequence ID" value="ESN95261.1"/>
    <property type="molecule type" value="Genomic_DNA"/>
</dbReference>
<keyword evidence="3" id="KW-1185">Reference proteome</keyword>
<evidence type="ECO:0000313" key="1">
    <source>
        <dbReference type="EMBL" id="ESN95261.1"/>
    </source>
</evidence>
<sequence length="142" mass="15510">MQQIGQSDSSDGKSACRVMLPFLTICSADDLVQIRRKCNVIVGSCGCCNVLILKKAISKVAIVGTSISSTKSCVYCQCKMLSCIYKFWSHFSIPVYEEKIFRLWCLRVIIVILGVAEEVASSGKIIGADGRGCVFLNIKTSN</sequence>
<evidence type="ECO:0000313" key="2">
    <source>
        <dbReference type="EnsemblMetazoa" id="HelroP179599"/>
    </source>
</evidence>
<dbReference type="EMBL" id="AMQM01006890">
    <property type="status" value="NOT_ANNOTATED_CDS"/>
    <property type="molecule type" value="Genomic_DNA"/>
</dbReference>
<name>T1FEX5_HELRO</name>
<organism evidence="2 3">
    <name type="scientific">Helobdella robusta</name>
    <name type="common">Californian leech</name>
    <dbReference type="NCBI Taxonomy" id="6412"/>
    <lineage>
        <taxon>Eukaryota</taxon>
        <taxon>Metazoa</taxon>
        <taxon>Spiralia</taxon>
        <taxon>Lophotrochozoa</taxon>
        <taxon>Annelida</taxon>
        <taxon>Clitellata</taxon>
        <taxon>Hirudinea</taxon>
        <taxon>Rhynchobdellida</taxon>
        <taxon>Glossiphoniidae</taxon>
        <taxon>Helobdella</taxon>
    </lineage>
</organism>
<proteinExistence type="predicted"/>
<protein>
    <submittedName>
        <fullName evidence="1 2">Uncharacterized protein</fullName>
    </submittedName>
</protein>
<dbReference type="RefSeq" id="XP_009026663.1">
    <property type="nucleotide sequence ID" value="XM_009028415.1"/>
</dbReference>
<dbReference type="Proteomes" id="UP000015101">
    <property type="component" value="Unassembled WGS sequence"/>
</dbReference>
<dbReference type="KEGG" id="hro:HELRODRAFT_179599"/>
<reference evidence="1 3" key="2">
    <citation type="journal article" date="2013" name="Nature">
        <title>Insights into bilaterian evolution from three spiralian genomes.</title>
        <authorList>
            <person name="Simakov O."/>
            <person name="Marletaz F."/>
            <person name="Cho S.J."/>
            <person name="Edsinger-Gonzales E."/>
            <person name="Havlak P."/>
            <person name="Hellsten U."/>
            <person name="Kuo D.H."/>
            <person name="Larsson T."/>
            <person name="Lv J."/>
            <person name="Arendt D."/>
            <person name="Savage R."/>
            <person name="Osoegawa K."/>
            <person name="de Jong P."/>
            <person name="Grimwood J."/>
            <person name="Chapman J.A."/>
            <person name="Shapiro H."/>
            <person name="Aerts A."/>
            <person name="Otillar R.P."/>
            <person name="Terry A.Y."/>
            <person name="Boore J.L."/>
            <person name="Grigoriev I.V."/>
            <person name="Lindberg D.R."/>
            <person name="Seaver E.C."/>
            <person name="Weisblat D.A."/>
            <person name="Putnam N.H."/>
            <person name="Rokhsar D.S."/>
        </authorList>
    </citation>
    <scope>NUCLEOTIDE SEQUENCE</scope>
</reference>